<dbReference type="OrthoDB" id="270009at2759"/>
<dbReference type="InterPro" id="IPR003782">
    <property type="entry name" value="SCO1/SenC"/>
</dbReference>
<dbReference type="Proteomes" id="UP000325440">
    <property type="component" value="Unassembled WGS sequence"/>
</dbReference>
<evidence type="ECO:0000256" key="3">
    <source>
        <dbReference type="PIRSR" id="PIRSR603782-2"/>
    </source>
</evidence>
<dbReference type="EMBL" id="CABPRJ010002368">
    <property type="protein sequence ID" value="VVC43333.1"/>
    <property type="molecule type" value="Genomic_DNA"/>
</dbReference>
<organism evidence="4 5">
    <name type="scientific">Cinara cedri</name>
    <dbReference type="NCBI Taxonomy" id="506608"/>
    <lineage>
        <taxon>Eukaryota</taxon>
        <taxon>Metazoa</taxon>
        <taxon>Ecdysozoa</taxon>
        <taxon>Arthropoda</taxon>
        <taxon>Hexapoda</taxon>
        <taxon>Insecta</taxon>
        <taxon>Pterygota</taxon>
        <taxon>Neoptera</taxon>
        <taxon>Paraneoptera</taxon>
        <taxon>Hemiptera</taxon>
        <taxon>Sternorrhyncha</taxon>
        <taxon>Aphidomorpha</taxon>
        <taxon>Aphidoidea</taxon>
        <taxon>Aphididae</taxon>
        <taxon>Lachninae</taxon>
        <taxon>Cinara</taxon>
    </lineage>
</organism>
<evidence type="ECO:0000313" key="4">
    <source>
        <dbReference type="EMBL" id="VVC43333.1"/>
    </source>
</evidence>
<feature type="binding site" evidence="2">
    <location>
        <position position="129"/>
    </location>
    <ligand>
        <name>Cu cation</name>
        <dbReference type="ChEBI" id="CHEBI:23378"/>
    </ligand>
</feature>
<dbReference type="PANTHER" id="PTHR12151:SF5">
    <property type="entry name" value="AT19154P"/>
    <property type="match status" value="1"/>
</dbReference>
<reference evidence="4 5" key="1">
    <citation type="submission" date="2019-08" db="EMBL/GenBank/DDBJ databases">
        <authorList>
            <person name="Alioto T."/>
            <person name="Alioto T."/>
            <person name="Gomez Garrido J."/>
        </authorList>
    </citation>
    <scope>NUCLEOTIDE SEQUENCE [LARGE SCALE GENOMIC DNA]</scope>
</reference>
<dbReference type="SUPFAM" id="SSF52833">
    <property type="entry name" value="Thioredoxin-like"/>
    <property type="match status" value="1"/>
</dbReference>
<dbReference type="CDD" id="cd02968">
    <property type="entry name" value="SCO"/>
    <property type="match status" value="1"/>
</dbReference>
<evidence type="ECO:0000256" key="1">
    <source>
        <dbReference type="ARBA" id="ARBA00010996"/>
    </source>
</evidence>
<keyword evidence="2" id="KW-0479">Metal-binding</keyword>
<feature type="disulfide bond" description="Redox-active" evidence="3">
    <location>
        <begin position="125"/>
        <end position="129"/>
    </location>
</feature>
<dbReference type="GO" id="GO:0046872">
    <property type="term" value="F:metal ion binding"/>
    <property type="evidence" value="ECO:0007669"/>
    <property type="project" value="UniProtKB-KW"/>
</dbReference>
<name>A0A5E4NI13_9HEMI</name>
<dbReference type="InterPro" id="IPR036249">
    <property type="entry name" value="Thioredoxin-like_sf"/>
</dbReference>
<dbReference type="Pfam" id="PF02630">
    <property type="entry name" value="SCO1-SenC"/>
    <property type="match status" value="1"/>
</dbReference>
<proteinExistence type="inferred from homology"/>
<dbReference type="AlphaFoldDB" id="A0A5E4NI13"/>
<sequence length="279" mass="31727">MSFGPRRFFQRFQINTISKLNFSNVSGGPTTPSELPKRKNLITGKGGPITWKTAGITGILGAGMVTYLLYLKEEQEEKQRKERKRQLGKANIGGPFELVNGSNNIVKSEQFLGQWMLIYFGFSHCPDICPDELEKMALVIEKLEKEEANTGIQGIFITVDPDRDTPQIVDKYIKEFSSKFIGLSGTSDQIQQVCKKYRVYYSPGKKDVDNDYIVDHTIIMYLVNPEGEFIDYFGQNKTASEIVDHILLHMFKFKQEKESLLKNSLGKLNFLSEKKIATS</sequence>
<keyword evidence="2" id="KW-0186">Copper</keyword>
<accession>A0A5E4NI13</accession>
<dbReference type="PANTHER" id="PTHR12151">
    <property type="entry name" value="ELECTRON TRANSPORT PROTIN SCO1/SENC FAMILY MEMBER"/>
    <property type="match status" value="1"/>
</dbReference>
<dbReference type="Gene3D" id="3.40.30.10">
    <property type="entry name" value="Glutaredoxin"/>
    <property type="match status" value="1"/>
</dbReference>
<evidence type="ECO:0000256" key="2">
    <source>
        <dbReference type="PIRSR" id="PIRSR603782-1"/>
    </source>
</evidence>
<protein>
    <submittedName>
        <fullName evidence="4">Thioredoxin-like fold,Synthesis of cytochrome c oxidase, Sco1/Sco2,Copper chaperone SCO1/SenC</fullName>
    </submittedName>
</protein>
<feature type="binding site" evidence="2">
    <location>
        <position position="125"/>
    </location>
    <ligand>
        <name>Cu cation</name>
        <dbReference type="ChEBI" id="CHEBI:23378"/>
    </ligand>
</feature>
<keyword evidence="5" id="KW-1185">Reference proteome</keyword>
<evidence type="ECO:0000313" key="5">
    <source>
        <dbReference type="Proteomes" id="UP000325440"/>
    </source>
</evidence>
<feature type="binding site" evidence="2">
    <location>
        <position position="216"/>
    </location>
    <ligand>
        <name>Cu cation</name>
        <dbReference type="ChEBI" id="CHEBI:23378"/>
    </ligand>
</feature>
<comment type="similarity">
    <text evidence="1">Belongs to the SCO1/2 family.</text>
</comment>
<gene>
    <name evidence="4" type="ORF">CINCED_3A003669</name>
</gene>
<dbReference type="FunFam" id="3.40.30.10:FF:000013">
    <property type="entry name" value="Blast:Protein SCO1 homolog, mitochondrial"/>
    <property type="match status" value="1"/>
</dbReference>
<dbReference type="GO" id="GO:0033617">
    <property type="term" value="P:mitochondrial respiratory chain complex IV assembly"/>
    <property type="evidence" value="ECO:0007669"/>
    <property type="project" value="TreeGrafter"/>
</dbReference>
<dbReference type="GO" id="GO:0005739">
    <property type="term" value="C:mitochondrion"/>
    <property type="evidence" value="ECO:0007669"/>
    <property type="project" value="GOC"/>
</dbReference>
<keyword evidence="3" id="KW-1015">Disulfide bond</keyword>